<keyword evidence="2" id="KW-1185">Reference proteome</keyword>
<dbReference type="Proteomes" id="UP001501207">
    <property type="component" value="Unassembled WGS sequence"/>
</dbReference>
<evidence type="ECO:0000313" key="2">
    <source>
        <dbReference type="Proteomes" id="UP001501207"/>
    </source>
</evidence>
<proteinExistence type="predicted"/>
<dbReference type="EMBL" id="BAABFN010000019">
    <property type="protein sequence ID" value="GAA4316961.1"/>
    <property type="molecule type" value="Genomic_DNA"/>
</dbReference>
<name>A0ABP8G463_9BACT</name>
<dbReference type="SUPFAM" id="SSF48452">
    <property type="entry name" value="TPR-like"/>
    <property type="match status" value="1"/>
</dbReference>
<dbReference type="InterPro" id="IPR011990">
    <property type="entry name" value="TPR-like_helical_dom_sf"/>
</dbReference>
<dbReference type="RefSeq" id="WP_344980551.1">
    <property type="nucleotide sequence ID" value="NZ_BAABFN010000019.1"/>
</dbReference>
<reference evidence="2" key="1">
    <citation type="journal article" date="2019" name="Int. J. Syst. Evol. Microbiol.">
        <title>The Global Catalogue of Microorganisms (GCM) 10K type strain sequencing project: providing services to taxonomists for standard genome sequencing and annotation.</title>
        <authorList>
            <consortium name="The Broad Institute Genomics Platform"/>
            <consortium name="The Broad Institute Genome Sequencing Center for Infectious Disease"/>
            <person name="Wu L."/>
            <person name="Ma J."/>
        </authorList>
    </citation>
    <scope>NUCLEOTIDE SEQUENCE [LARGE SCALE GENOMIC DNA]</scope>
    <source>
        <strain evidence="2">JCM 17664</strain>
    </source>
</reference>
<gene>
    <name evidence="1" type="ORF">GCM10023143_28750</name>
</gene>
<evidence type="ECO:0000313" key="1">
    <source>
        <dbReference type="EMBL" id="GAA4316961.1"/>
    </source>
</evidence>
<accession>A0ABP8G463</accession>
<comment type="caution">
    <text evidence="1">The sequence shown here is derived from an EMBL/GenBank/DDBJ whole genome shotgun (WGS) entry which is preliminary data.</text>
</comment>
<sequence length="518" mass="62168">MPNQINEALFDLVNTLTKAEKRHFQLYLNKNRDKEDKLFIQLFHALEKMKVYDEKALFRKVPAIKKQQLSNLKAHLYKHLLTSLRLLYKEKDPAIELREQCDYARVLYDKGLYAQSLKMLSKIKLQARERQELILCHEIIEFEKLIESRHITRGLENRAEQLSLESRQLSRQLARISYLSNFSLQMYGLYLKIGHVRNEKDEQLLRHFFESNLPRRSAIDKMSLQEKLQLFQAFCWYYYALQDFLMYYRYAQKWVNLFETYPLLKESDPVLYIKAMHNLLTAHFYNSNRERFLQDLRTLQTYVEEHAHRFDDNMHITAFVYLYTAVINRHFLEGTFSEGLEVVPVITEKLESLHLNLDPHRVVVFYYKIACLYFGSGDNQSAIEYLNRIINMRIGNLHEDLQCFARILHLIAHYELENYSLVEYLVRSVYHFLARHRDLSQVIEAIMVFLRRNLYTDPRKLQGAFRALKDRLEKIAEDPYEKRSFLYLDIISWLESKVSGRPVQEVIREKYLKGVPRF</sequence>
<evidence type="ECO:0008006" key="3">
    <source>
        <dbReference type="Google" id="ProtNLM"/>
    </source>
</evidence>
<organism evidence="1 2">
    <name type="scientific">Compostibacter hankyongensis</name>
    <dbReference type="NCBI Taxonomy" id="1007089"/>
    <lineage>
        <taxon>Bacteria</taxon>
        <taxon>Pseudomonadati</taxon>
        <taxon>Bacteroidota</taxon>
        <taxon>Chitinophagia</taxon>
        <taxon>Chitinophagales</taxon>
        <taxon>Chitinophagaceae</taxon>
        <taxon>Compostibacter</taxon>
    </lineage>
</organism>
<protein>
    <recommendedName>
        <fullName evidence="3">Tetratricopeptide repeat protein</fullName>
    </recommendedName>
</protein>